<evidence type="ECO:0000259" key="6">
    <source>
        <dbReference type="PROSITE" id="PS51292"/>
    </source>
</evidence>
<dbReference type="SMART" id="SM00744">
    <property type="entry name" value="RINGv"/>
    <property type="match status" value="1"/>
</dbReference>
<dbReference type="Pfam" id="PF12906">
    <property type="entry name" value="RINGv"/>
    <property type="match status" value="1"/>
</dbReference>
<keyword evidence="1" id="KW-0479">Metal-binding</keyword>
<dbReference type="SUPFAM" id="SSF57850">
    <property type="entry name" value="RING/U-box"/>
    <property type="match status" value="1"/>
</dbReference>
<keyword evidence="3" id="KW-0862">Zinc</keyword>
<evidence type="ECO:0000256" key="3">
    <source>
        <dbReference type="ARBA" id="ARBA00022833"/>
    </source>
</evidence>
<keyword evidence="5" id="KW-0812">Transmembrane</keyword>
<evidence type="ECO:0000256" key="4">
    <source>
        <dbReference type="SAM" id="MobiDB-lite"/>
    </source>
</evidence>
<dbReference type="PANTHER" id="PTHR46214:SF8">
    <property type="entry name" value="RING_FYVE_PHD ZINC FINGER SUPERFAMILY PROTEIN"/>
    <property type="match status" value="1"/>
</dbReference>
<evidence type="ECO:0000313" key="8">
    <source>
        <dbReference type="Proteomes" id="UP001161247"/>
    </source>
</evidence>
<evidence type="ECO:0000313" key="7">
    <source>
        <dbReference type="EMBL" id="CAI9087238.1"/>
    </source>
</evidence>
<evidence type="ECO:0000256" key="2">
    <source>
        <dbReference type="ARBA" id="ARBA00022771"/>
    </source>
</evidence>
<keyword evidence="2" id="KW-0863">Zinc-finger</keyword>
<dbReference type="GO" id="GO:0008270">
    <property type="term" value="F:zinc ion binding"/>
    <property type="evidence" value="ECO:0007669"/>
    <property type="project" value="UniProtKB-KW"/>
</dbReference>
<evidence type="ECO:0000256" key="1">
    <source>
        <dbReference type="ARBA" id="ARBA00022723"/>
    </source>
</evidence>
<protein>
    <submittedName>
        <fullName evidence="7">OLC1v1021262C1</fullName>
    </submittedName>
</protein>
<feature type="compositionally biased region" description="Basic and acidic residues" evidence="4">
    <location>
        <begin position="28"/>
        <end position="52"/>
    </location>
</feature>
<accession>A0AAV1BXQ7</accession>
<keyword evidence="5" id="KW-0472">Membrane</keyword>
<feature type="compositionally biased region" description="Polar residues" evidence="4">
    <location>
        <begin position="12"/>
        <end position="27"/>
    </location>
</feature>
<dbReference type="EMBL" id="OX459118">
    <property type="protein sequence ID" value="CAI9087238.1"/>
    <property type="molecule type" value="Genomic_DNA"/>
</dbReference>
<dbReference type="InterPro" id="IPR011016">
    <property type="entry name" value="Znf_RING-CH"/>
</dbReference>
<gene>
    <name evidence="7" type="ORF">OLC1_LOCUS112</name>
</gene>
<evidence type="ECO:0000256" key="5">
    <source>
        <dbReference type="SAM" id="Phobius"/>
    </source>
</evidence>
<reference evidence="7" key="1">
    <citation type="submission" date="2023-03" db="EMBL/GenBank/DDBJ databases">
        <authorList>
            <person name="Julca I."/>
        </authorList>
    </citation>
    <scope>NUCLEOTIDE SEQUENCE</scope>
</reference>
<keyword evidence="8" id="KW-1185">Reference proteome</keyword>
<dbReference type="InterPro" id="IPR013083">
    <property type="entry name" value="Znf_RING/FYVE/PHD"/>
</dbReference>
<organism evidence="7 8">
    <name type="scientific">Oldenlandia corymbosa var. corymbosa</name>
    <dbReference type="NCBI Taxonomy" id="529605"/>
    <lineage>
        <taxon>Eukaryota</taxon>
        <taxon>Viridiplantae</taxon>
        <taxon>Streptophyta</taxon>
        <taxon>Embryophyta</taxon>
        <taxon>Tracheophyta</taxon>
        <taxon>Spermatophyta</taxon>
        <taxon>Magnoliopsida</taxon>
        <taxon>eudicotyledons</taxon>
        <taxon>Gunneridae</taxon>
        <taxon>Pentapetalae</taxon>
        <taxon>asterids</taxon>
        <taxon>lamiids</taxon>
        <taxon>Gentianales</taxon>
        <taxon>Rubiaceae</taxon>
        <taxon>Rubioideae</taxon>
        <taxon>Spermacoceae</taxon>
        <taxon>Hedyotis-Oldenlandia complex</taxon>
        <taxon>Oldenlandia</taxon>
    </lineage>
</organism>
<feature type="transmembrane region" description="Helical" evidence="5">
    <location>
        <begin position="187"/>
        <end position="205"/>
    </location>
</feature>
<dbReference type="PANTHER" id="PTHR46214">
    <property type="entry name" value="ZINC FINGER, RING-CH-TYPE"/>
    <property type="match status" value="1"/>
</dbReference>
<keyword evidence="5" id="KW-1133">Transmembrane helix</keyword>
<feature type="domain" description="RING-CH-type" evidence="6">
    <location>
        <begin position="84"/>
        <end position="151"/>
    </location>
</feature>
<sequence length="210" mass="23250">MMDDKNELADQNLGNSNSINSAVQETRITIRDDGNFQDRRDQCGGGSDEKSKGVMGNAELRQGSSGVGVGEPSCPDNAGRGNKEILDNQKLCRICHLSRLEEKEMDLSDLIELGCACRGELGFAHSLCAEAWFKLRGNRLCEICGETAENISGTSDNRFIEEWNENGLAAGATPVSRRRVCWQDQPLCNFLMACLVLAFVLSWFFRVNMF</sequence>
<dbReference type="AlphaFoldDB" id="A0AAV1BXQ7"/>
<name>A0AAV1BXQ7_OLDCO</name>
<dbReference type="PROSITE" id="PS51292">
    <property type="entry name" value="ZF_RING_CH"/>
    <property type="match status" value="1"/>
</dbReference>
<dbReference type="Gene3D" id="3.30.40.10">
    <property type="entry name" value="Zinc/RING finger domain, C3HC4 (zinc finger)"/>
    <property type="match status" value="1"/>
</dbReference>
<proteinExistence type="predicted"/>
<dbReference type="Proteomes" id="UP001161247">
    <property type="component" value="Chromosome 1"/>
</dbReference>
<feature type="region of interest" description="Disordered" evidence="4">
    <location>
        <begin position="1"/>
        <end position="75"/>
    </location>
</feature>